<comment type="caution">
    <text evidence="2">The sequence shown here is derived from an EMBL/GenBank/DDBJ whole genome shotgun (WGS) entry which is preliminary data.</text>
</comment>
<sequence length="373" mass="40865">MVKRVLVIGSYGNFGSFIVKELVKDKDIQVIIAGRSLEKANQLIDSIVKGGRGADHQPDAAQVDIHKHFPEALQQLKPDIVIHTSGPFQAQSYDVANACVDCGADYIDLADGREFVAGITELHEKAKQAGVTVISGASSVPCLTSAIVDYYIDEFTTLESLDYGITTAQKTTRGLATTAAILGYTGKAFNTLVNGKLTNIYGWQGLKARNFHPLGLRLLGYCDIPDLALFPERYPSVKTLRFYAGLEIKFIHLILWSLSWLVRMGLINNLRRSAPLLLKLSFLFDWLGSASSGFYMELSGKDNNGSEKSILFELVAHSGDGPYIPCMPAILLTKKLANGQIAEKGAYPCVDFISYDEYLSALGELDITWRVNG</sequence>
<dbReference type="EMBL" id="MDLC01000045">
    <property type="protein sequence ID" value="ODS22964.1"/>
    <property type="molecule type" value="Genomic_DNA"/>
</dbReference>
<dbReference type="PANTHER" id="PTHR43796:SF2">
    <property type="entry name" value="CARBOXYNORSPERMIDINE SYNTHASE"/>
    <property type="match status" value="1"/>
</dbReference>
<accession>A0A1D2QN38</accession>
<organism evidence="2 3">
    <name type="scientific">Candidatus Endobugula sertula</name>
    <name type="common">Bugula neritina bacterial symbiont</name>
    <dbReference type="NCBI Taxonomy" id="62101"/>
    <lineage>
        <taxon>Bacteria</taxon>
        <taxon>Pseudomonadati</taxon>
        <taxon>Pseudomonadota</taxon>
        <taxon>Gammaproteobacteria</taxon>
        <taxon>Cellvibrionales</taxon>
        <taxon>Cellvibrionaceae</taxon>
        <taxon>Candidatus Endobugula</taxon>
    </lineage>
</organism>
<feature type="domain" description="Saccharopine dehydrogenase NADP binding" evidence="1">
    <location>
        <begin position="5"/>
        <end position="134"/>
    </location>
</feature>
<reference evidence="2 3" key="1">
    <citation type="journal article" date="2016" name="Appl. Environ. Microbiol.">
        <title>Lack of Overt Genome Reduction in the Bryostatin-Producing Bryozoan Symbiont "Candidatus Endobugula sertula".</title>
        <authorList>
            <person name="Miller I.J."/>
            <person name="Vanee N."/>
            <person name="Fong S.S."/>
            <person name="Lim-Fong G.E."/>
            <person name="Kwan J.C."/>
        </authorList>
    </citation>
    <scope>NUCLEOTIDE SEQUENCE [LARGE SCALE GENOMIC DNA]</scope>
    <source>
        <strain evidence="2">AB1-4</strain>
    </source>
</reference>
<dbReference type="Proteomes" id="UP000242502">
    <property type="component" value="Unassembled WGS sequence"/>
</dbReference>
<gene>
    <name evidence="2" type="ORF">AB835_11465</name>
</gene>
<dbReference type="PANTHER" id="PTHR43796">
    <property type="entry name" value="CARBOXYNORSPERMIDINE SYNTHASE"/>
    <property type="match status" value="1"/>
</dbReference>
<dbReference type="InterPro" id="IPR036291">
    <property type="entry name" value="NAD(P)-bd_dom_sf"/>
</dbReference>
<evidence type="ECO:0000313" key="3">
    <source>
        <dbReference type="Proteomes" id="UP000242502"/>
    </source>
</evidence>
<evidence type="ECO:0000259" key="1">
    <source>
        <dbReference type="Pfam" id="PF03435"/>
    </source>
</evidence>
<dbReference type="Pfam" id="PF03435">
    <property type="entry name" value="Sacchrp_dh_NADP"/>
    <property type="match status" value="1"/>
</dbReference>
<dbReference type="STRING" id="62101.AB835_11465"/>
<name>A0A1D2QN38_9GAMM</name>
<proteinExistence type="predicted"/>
<dbReference type="AlphaFoldDB" id="A0A1D2QN38"/>
<dbReference type="SUPFAM" id="SSF51735">
    <property type="entry name" value="NAD(P)-binding Rossmann-fold domains"/>
    <property type="match status" value="1"/>
</dbReference>
<protein>
    <submittedName>
        <fullName evidence="2">Potassium transporter</fullName>
    </submittedName>
</protein>
<dbReference type="InterPro" id="IPR005097">
    <property type="entry name" value="Sacchrp_dh_NADP-bd"/>
</dbReference>
<dbReference type="Gene3D" id="3.40.50.720">
    <property type="entry name" value="NAD(P)-binding Rossmann-like Domain"/>
    <property type="match status" value="1"/>
</dbReference>
<evidence type="ECO:0000313" key="2">
    <source>
        <dbReference type="EMBL" id="ODS22964.1"/>
    </source>
</evidence>